<sequence length="127" mass="13486">CAPLHIAPSGSAPSTSFPTCHYTRTRLPPSLPSLLSLPSSGLEESRGISQGVRRAAEERAARPLLPGAGLGGAFFFFRNFHWRGAGNPAQPGAAGRDAAAAGVAPGQQRQQQQRQQRAALSRRGRRY</sequence>
<name>A0A4U1ECP0_MONMO</name>
<evidence type="ECO:0000256" key="1">
    <source>
        <dbReference type="SAM" id="MobiDB-lite"/>
    </source>
</evidence>
<dbReference type="EMBL" id="RWIC01002598">
    <property type="protein sequence ID" value="TKC33613.1"/>
    <property type="molecule type" value="Genomic_DNA"/>
</dbReference>
<accession>A0A4U1ECP0</accession>
<dbReference type="AlphaFoldDB" id="A0A4U1ECP0"/>
<comment type="caution">
    <text evidence="2">The sequence shown here is derived from an EMBL/GenBank/DDBJ whole genome shotgun (WGS) entry which is preliminary data.</text>
</comment>
<evidence type="ECO:0000313" key="3">
    <source>
        <dbReference type="Proteomes" id="UP000308365"/>
    </source>
</evidence>
<gene>
    <name evidence="2" type="ORF">EI555_015306</name>
</gene>
<feature type="region of interest" description="Disordered" evidence="1">
    <location>
        <begin position="31"/>
        <end position="50"/>
    </location>
</feature>
<feature type="compositionally biased region" description="Low complexity" evidence="1">
    <location>
        <begin position="86"/>
        <end position="119"/>
    </location>
</feature>
<proteinExistence type="predicted"/>
<feature type="region of interest" description="Disordered" evidence="1">
    <location>
        <begin position="86"/>
        <end position="127"/>
    </location>
</feature>
<dbReference type="Proteomes" id="UP000308365">
    <property type="component" value="Unassembled WGS sequence"/>
</dbReference>
<organism evidence="2 3">
    <name type="scientific">Monodon monoceros</name>
    <name type="common">Narwhal</name>
    <name type="synonym">Ceratodon monodon</name>
    <dbReference type="NCBI Taxonomy" id="40151"/>
    <lineage>
        <taxon>Eukaryota</taxon>
        <taxon>Metazoa</taxon>
        <taxon>Chordata</taxon>
        <taxon>Craniata</taxon>
        <taxon>Vertebrata</taxon>
        <taxon>Euteleostomi</taxon>
        <taxon>Mammalia</taxon>
        <taxon>Eutheria</taxon>
        <taxon>Laurasiatheria</taxon>
        <taxon>Artiodactyla</taxon>
        <taxon>Whippomorpha</taxon>
        <taxon>Cetacea</taxon>
        <taxon>Odontoceti</taxon>
        <taxon>Monodontidae</taxon>
        <taxon>Monodon</taxon>
    </lineage>
</organism>
<protein>
    <submittedName>
        <fullName evidence="2">Uncharacterized protein</fullName>
    </submittedName>
</protein>
<feature type="non-terminal residue" evidence="2">
    <location>
        <position position="1"/>
    </location>
</feature>
<evidence type="ECO:0000313" key="2">
    <source>
        <dbReference type="EMBL" id="TKC33613.1"/>
    </source>
</evidence>
<reference evidence="3" key="1">
    <citation type="journal article" date="2019" name="IScience">
        <title>Narwhal Genome Reveals Long-Term Low Genetic Diversity despite Current Large Abundance Size.</title>
        <authorList>
            <person name="Westbury M.V."/>
            <person name="Petersen B."/>
            <person name="Garde E."/>
            <person name="Heide-Jorgensen M.P."/>
            <person name="Lorenzen E.D."/>
        </authorList>
    </citation>
    <scope>NUCLEOTIDE SEQUENCE [LARGE SCALE GENOMIC DNA]</scope>
</reference>